<dbReference type="VEuPathDB" id="FungiDB:SDRG_04680"/>
<dbReference type="Gene3D" id="1.20.1170.10">
    <property type="match status" value="1"/>
</dbReference>
<evidence type="ECO:0000313" key="1">
    <source>
        <dbReference type="EMBL" id="EQC38254.1"/>
    </source>
</evidence>
<dbReference type="RefSeq" id="XP_008608581.1">
    <property type="nucleotide sequence ID" value="XM_008610359.1"/>
</dbReference>
<proteinExistence type="predicted"/>
<keyword evidence="2" id="KW-1185">Reference proteome</keyword>
<dbReference type="Proteomes" id="UP000030762">
    <property type="component" value="Unassembled WGS sequence"/>
</dbReference>
<reference evidence="1 2" key="1">
    <citation type="submission" date="2012-04" db="EMBL/GenBank/DDBJ databases">
        <title>The Genome Sequence of Saprolegnia declina VS20.</title>
        <authorList>
            <consortium name="The Broad Institute Genome Sequencing Platform"/>
            <person name="Russ C."/>
            <person name="Nusbaum C."/>
            <person name="Tyler B."/>
            <person name="van West P."/>
            <person name="Dieguez-Uribeondo J."/>
            <person name="de Bruijn I."/>
            <person name="Tripathy S."/>
            <person name="Jiang R."/>
            <person name="Young S.K."/>
            <person name="Zeng Q."/>
            <person name="Gargeya S."/>
            <person name="Fitzgerald M."/>
            <person name="Haas B."/>
            <person name="Abouelleil A."/>
            <person name="Alvarado L."/>
            <person name="Arachchi H.M."/>
            <person name="Berlin A."/>
            <person name="Chapman S.B."/>
            <person name="Goldberg J."/>
            <person name="Griggs A."/>
            <person name="Gujja S."/>
            <person name="Hansen M."/>
            <person name="Howarth C."/>
            <person name="Imamovic A."/>
            <person name="Larimer J."/>
            <person name="McCowen C."/>
            <person name="Montmayeur A."/>
            <person name="Murphy C."/>
            <person name="Neiman D."/>
            <person name="Pearson M."/>
            <person name="Priest M."/>
            <person name="Roberts A."/>
            <person name="Saif S."/>
            <person name="Shea T."/>
            <person name="Sisk P."/>
            <person name="Sykes S."/>
            <person name="Wortman J."/>
            <person name="Nusbaum C."/>
            <person name="Birren B."/>
        </authorList>
    </citation>
    <scope>NUCLEOTIDE SEQUENCE [LARGE SCALE GENOMIC DNA]</scope>
    <source>
        <strain evidence="1 2">VS20</strain>
    </source>
</reference>
<dbReference type="OMA" id="MHEPATS"/>
<dbReference type="GeneID" id="19945407"/>
<dbReference type="SUPFAM" id="SSF58100">
    <property type="entry name" value="Bacterial hemolysins"/>
    <property type="match status" value="1"/>
</dbReference>
<organism evidence="1 2">
    <name type="scientific">Saprolegnia diclina (strain VS20)</name>
    <dbReference type="NCBI Taxonomy" id="1156394"/>
    <lineage>
        <taxon>Eukaryota</taxon>
        <taxon>Sar</taxon>
        <taxon>Stramenopiles</taxon>
        <taxon>Oomycota</taxon>
        <taxon>Saprolegniomycetes</taxon>
        <taxon>Saprolegniales</taxon>
        <taxon>Saprolegniaceae</taxon>
        <taxon>Saprolegnia</taxon>
    </lineage>
</organism>
<name>T0QJN1_SAPDV</name>
<dbReference type="AlphaFoldDB" id="T0QJN1"/>
<sequence length="320" mass="34962">MHPSQKNLDIVALQTTPEAQRSACRVSAADVAAALLRLWSEYDASSKKLLVLTNNKEIGDAPGPARGLYQLRTALQIFQSLARDSVQPTTFFNQARRTIEIYVEVCPQASSNDIGQATTLALNSQDAFEKAARDVNAWCSEATAYLGYGRDAVGSTDDYAADVSHVVRAMCKSGVRAMQSVALTFESCTRDLSTVSAIFNQLAVMHEPATSCAIQVRSSRSSSSYSCDADTALAEALRLHATRVNAVVERVNAVVERVKEALDQLRKTQVIALLDAFLRHPMALDQLDTRTLNAILFAVDGLVNECRLFMNDYNGVIYTE</sequence>
<dbReference type="EMBL" id="JH767142">
    <property type="protein sequence ID" value="EQC38254.1"/>
    <property type="molecule type" value="Genomic_DNA"/>
</dbReference>
<dbReference type="OrthoDB" id="10401122at2759"/>
<gene>
    <name evidence="1" type="ORF">SDRG_04680</name>
</gene>
<protein>
    <submittedName>
        <fullName evidence="1">Uncharacterized protein</fullName>
    </submittedName>
</protein>
<dbReference type="InParanoid" id="T0QJN1"/>
<accession>T0QJN1</accession>
<evidence type="ECO:0000313" key="2">
    <source>
        <dbReference type="Proteomes" id="UP000030762"/>
    </source>
</evidence>